<keyword evidence="3" id="KW-1185">Reference proteome</keyword>
<reference evidence="3" key="1">
    <citation type="submission" date="2016-10" db="EMBL/GenBank/DDBJ databases">
        <authorList>
            <person name="Varghese N."/>
        </authorList>
    </citation>
    <scope>NUCLEOTIDE SEQUENCE [LARGE SCALE GENOMIC DNA]</scope>
    <source>
        <strain evidence="3">DSM 20406</strain>
    </source>
</reference>
<dbReference type="OrthoDB" id="1654378at2"/>
<evidence type="ECO:0000313" key="2">
    <source>
        <dbReference type="EMBL" id="SEI64444.1"/>
    </source>
</evidence>
<sequence length="320" mass="35689">MDENKEFRQVHKVPVKKTKKPINKKAIVGLVLAIVLAAGCIGGYYYVKNTKEADYVSKVTDGSKDLITGDTTVSKQGYYEYLMDGSGASEIVSQALTKIADKELTTKADKASIKTETKALEDQYKNYMGSVKDYAKSVGYSSEETFRKATLTPNAKQNALVKKYLTSKFTTAIDKYKVSYVKYFTYEKESQALKAIQSIKSEEDYKKLADASSTSTDVGILSTKSSADSNLVKKASTLYKMKKDGVYGSAVKLSTGAYAVVYVYNTDRAAHKDDIVSALYKLDKVKTDINAYYLNKYHFTVYDNKMKKAIKEISKSYIKD</sequence>
<dbReference type="RefSeq" id="WP_083381587.1">
    <property type="nucleotide sequence ID" value="NZ_FNYK01000014.1"/>
</dbReference>
<evidence type="ECO:0008006" key="4">
    <source>
        <dbReference type="Google" id="ProtNLM"/>
    </source>
</evidence>
<accession>A0A1H6SEN8</accession>
<proteinExistence type="predicted"/>
<dbReference type="EMBL" id="FNYK01000014">
    <property type="protein sequence ID" value="SEI64444.1"/>
    <property type="molecule type" value="Genomic_DNA"/>
</dbReference>
<keyword evidence="1" id="KW-0472">Membrane</keyword>
<dbReference type="STRING" id="322505.SAMN04487836_10712"/>
<dbReference type="eggNOG" id="ENOG5031QNM">
    <property type="taxonomic scope" value="Bacteria"/>
</dbReference>
<keyword evidence="1" id="KW-0812">Transmembrane</keyword>
<dbReference type="Proteomes" id="UP000183028">
    <property type="component" value="Unassembled WGS sequence"/>
</dbReference>
<keyword evidence="1" id="KW-1133">Transmembrane helix</keyword>
<dbReference type="AlphaFoldDB" id="A0A1H6SEN8"/>
<evidence type="ECO:0000313" key="3">
    <source>
        <dbReference type="Proteomes" id="UP000183028"/>
    </source>
</evidence>
<evidence type="ECO:0000256" key="1">
    <source>
        <dbReference type="SAM" id="Phobius"/>
    </source>
</evidence>
<feature type="transmembrane region" description="Helical" evidence="1">
    <location>
        <begin position="26"/>
        <end position="47"/>
    </location>
</feature>
<name>A0A1H6SEN8_9FIRM</name>
<organism evidence="2 3">
    <name type="scientific">Sharpea azabuensis</name>
    <dbReference type="NCBI Taxonomy" id="322505"/>
    <lineage>
        <taxon>Bacteria</taxon>
        <taxon>Bacillati</taxon>
        <taxon>Bacillota</taxon>
        <taxon>Erysipelotrichia</taxon>
        <taxon>Erysipelotrichales</taxon>
        <taxon>Coprobacillaceae</taxon>
        <taxon>Sharpea</taxon>
    </lineage>
</organism>
<gene>
    <name evidence="2" type="ORF">SAMN04487834_101414</name>
</gene>
<protein>
    <recommendedName>
        <fullName evidence="4">Foldase protein PrsA</fullName>
    </recommendedName>
</protein>